<proteinExistence type="predicted"/>
<dbReference type="Pfam" id="PF00534">
    <property type="entry name" value="Glycos_transf_1"/>
    <property type="match status" value="1"/>
</dbReference>
<dbReference type="Gene3D" id="3.40.50.2000">
    <property type="entry name" value="Glycogen Phosphorylase B"/>
    <property type="match status" value="2"/>
</dbReference>
<evidence type="ECO:0000256" key="1">
    <source>
        <dbReference type="ARBA" id="ARBA00022676"/>
    </source>
</evidence>
<dbReference type="Pfam" id="PF13439">
    <property type="entry name" value="Glyco_transf_4"/>
    <property type="match status" value="1"/>
</dbReference>
<organism evidence="6 7">
    <name type="scientific">Thermoleophilum album</name>
    <dbReference type="NCBI Taxonomy" id="29539"/>
    <lineage>
        <taxon>Bacteria</taxon>
        <taxon>Bacillati</taxon>
        <taxon>Actinomycetota</taxon>
        <taxon>Thermoleophilia</taxon>
        <taxon>Thermoleophilales</taxon>
        <taxon>Thermoleophilaceae</taxon>
        <taxon>Thermoleophilum</taxon>
    </lineage>
</organism>
<evidence type="ECO:0000256" key="2">
    <source>
        <dbReference type="ARBA" id="ARBA00022679"/>
    </source>
</evidence>
<dbReference type="InterPro" id="IPR028098">
    <property type="entry name" value="Glyco_trans_4-like_N"/>
</dbReference>
<dbReference type="Proteomes" id="UP000222056">
    <property type="component" value="Unassembled WGS sequence"/>
</dbReference>
<evidence type="ECO:0000256" key="3">
    <source>
        <dbReference type="SAM" id="MobiDB-lite"/>
    </source>
</evidence>
<evidence type="ECO:0000259" key="4">
    <source>
        <dbReference type="Pfam" id="PF00534"/>
    </source>
</evidence>
<dbReference type="InterPro" id="IPR001296">
    <property type="entry name" value="Glyco_trans_1"/>
</dbReference>
<sequence>MALAFFPRGGSAQVARYLTRGLGACGWQTTIVCGSLGRPGEPSHAETFYAGLDVRAVDFTAARDAPDPLHAEPPFQPSFEDRPGAPDRVYASVDDETFERLVALWSNQLEAADADHADILHLHHLTPIHEAAIRRFPNVPRIGHIHGTELAMLDRIREGAPPTWTYAERWAQRMRRWAQACERLLVLSPEAVRRVPAELGVEPERVVWAPNGFDPEAFDRRPLPADERIKLWRRWLVEEPRGWDESGRPGSAAYREEDLAPFRAGGPTFVFVGRFTAMKRVPLLVRAHARALAELERPAPLVIIGGFPGEWEGEHPLAAIRETGNRYAFLAGWHGHEELPQALNAADVFVLPSVREEFGAVIVEAMACGLPPIVVNAYGPAEIVEDGVTGWLVPPDDEQALARAMVAAARDEHERRARAERAYRVARARYGWPALAQGLARVYEDVVLGRPAREGAQTLIAAGSADA</sequence>
<dbReference type="GO" id="GO:1901137">
    <property type="term" value="P:carbohydrate derivative biosynthetic process"/>
    <property type="evidence" value="ECO:0007669"/>
    <property type="project" value="UniProtKB-ARBA"/>
</dbReference>
<evidence type="ECO:0000313" key="6">
    <source>
        <dbReference type="EMBL" id="SEH10199.1"/>
    </source>
</evidence>
<gene>
    <name evidence="6" type="ORF">SAMN02745716_0046</name>
</gene>
<dbReference type="PANTHER" id="PTHR45947">
    <property type="entry name" value="SULFOQUINOVOSYL TRANSFERASE SQD2"/>
    <property type="match status" value="1"/>
</dbReference>
<dbReference type="InterPro" id="IPR050194">
    <property type="entry name" value="Glycosyltransferase_grp1"/>
</dbReference>
<dbReference type="AlphaFoldDB" id="A0A1H6FH68"/>
<feature type="domain" description="Glycosyltransferase subfamily 4-like N-terminal" evidence="5">
    <location>
        <begin position="9"/>
        <end position="216"/>
    </location>
</feature>
<feature type="domain" description="Glycosyl transferase family 1" evidence="4">
    <location>
        <begin position="264"/>
        <end position="424"/>
    </location>
</feature>
<accession>A0A1H6FH68</accession>
<dbReference type="SUPFAM" id="SSF53756">
    <property type="entry name" value="UDP-Glycosyltransferase/glycogen phosphorylase"/>
    <property type="match status" value="1"/>
</dbReference>
<protein>
    <submittedName>
        <fullName evidence="6">Glycosyltransferase involved in cell wall bisynthesis</fullName>
    </submittedName>
</protein>
<dbReference type="PANTHER" id="PTHR45947:SF3">
    <property type="entry name" value="SULFOQUINOVOSYL TRANSFERASE SQD2"/>
    <property type="match status" value="1"/>
</dbReference>
<dbReference type="EMBL" id="FNWJ01000001">
    <property type="protein sequence ID" value="SEH10199.1"/>
    <property type="molecule type" value="Genomic_DNA"/>
</dbReference>
<keyword evidence="2 6" id="KW-0808">Transferase</keyword>
<dbReference type="CDD" id="cd03801">
    <property type="entry name" value="GT4_PimA-like"/>
    <property type="match status" value="1"/>
</dbReference>
<reference evidence="7" key="1">
    <citation type="submission" date="2016-10" db="EMBL/GenBank/DDBJ databases">
        <authorList>
            <person name="Varghese N."/>
            <person name="Submissions S."/>
        </authorList>
    </citation>
    <scope>NUCLEOTIDE SEQUENCE [LARGE SCALE GENOMIC DNA]</scope>
    <source>
        <strain evidence="7">ATCC 35263</strain>
    </source>
</reference>
<evidence type="ECO:0000259" key="5">
    <source>
        <dbReference type="Pfam" id="PF13439"/>
    </source>
</evidence>
<keyword evidence="1" id="KW-0328">Glycosyltransferase</keyword>
<feature type="region of interest" description="Disordered" evidence="3">
    <location>
        <begin position="65"/>
        <end position="84"/>
    </location>
</feature>
<dbReference type="GO" id="GO:0016757">
    <property type="term" value="F:glycosyltransferase activity"/>
    <property type="evidence" value="ECO:0007669"/>
    <property type="project" value="UniProtKB-KW"/>
</dbReference>
<evidence type="ECO:0000313" key="7">
    <source>
        <dbReference type="Proteomes" id="UP000222056"/>
    </source>
</evidence>
<name>A0A1H6FH68_THEAL</name>
<keyword evidence="7" id="KW-1185">Reference proteome</keyword>
<dbReference type="STRING" id="29539.SAMN02745716_0046"/>